<proteinExistence type="predicted"/>
<feature type="compositionally biased region" description="Polar residues" evidence="1">
    <location>
        <begin position="56"/>
        <end position="65"/>
    </location>
</feature>
<sequence length="145" mass="15954">MTTRLGLPEGSVACTYDEAWTDMSEDFARERAAQPRLRTAWTGHLADVKCPLSCHSSGPTDNARSSGKDGANVPKTRDRNPLLRELARKGESNGFSHGFATWLECLPKRIVLCSEPRIGSSVDGDTETHQFLEALLAHLLKPFCL</sequence>
<evidence type="ECO:0000313" key="3">
    <source>
        <dbReference type="Proteomes" id="UP000784294"/>
    </source>
</evidence>
<keyword evidence="3" id="KW-1185">Reference proteome</keyword>
<gene>
    <name evidence="2" type="ORF">PXEA_LOCUS35729</name>
</gene>
<organism evidence="2 3">
    <name type="scientific">Protopolystoma xenopodis</name>
    <dbReference type="NCBI Taxonomy" id="117903"/>
    <lineage>
        <taxon>Eukaryota</taxon>
        <taxon>Metazoa</taxon>
        <taxon>Spiralia</taxon>
        <taxon>Lophotrochozoa</taxon>
        <taxon>Platyhelminthes</taxon>
        <taxon>Monogenea</taxon>
        <taxon>Polyopisthocotylea</taxon>
        <taxon>Polystomatidea</taxon>
        <taxon>Polystomatidae</taxon>
        <taxon>Protopolystoma</taxon>
    </lineage>
</organism>
<evidence type="ECO:0000256" key="1">
    <source>
        <dbReference type="SAM" id="MobiDB-lite"/>
    </source>
</evidence>
<comment type="caution">
    <text evidence="2">The sequence shown here is derived from an EMBL/GenBank/DDBJ whole genome shotgun (WGS) entry which is preliminary data.</text>
</comment>
<dbReference type="Proteomes" id="UP000784294">
    <property type="component" value="Unassembled WGS sequence"/>
</dbReference>
<accession>A0A3S5BVR5</accession>
<dbReference type="AlphaFoldDB" id="A0A3S5BVR5"/>
<feature type="region of interest" description="Disordered" evidence="1">
    <location>
        <begin position="56"/>
        <end position="81"/>
    </location>
</feature>
<protein>
    <submittedName>
        <fullName evidence="2">Uncharacterized protein</fullName>
    </submittedName>
</protein>
<evidence type="ECO:0000313" key="2">
    <source>
        <dbReference type="EMBL" id="VEL42289.1"/>
    </source>
</evidence>
<name>A0A3S5BVR5_9PLAT</name>
<dbReference type="EMBL" id="CAAALY010273611">
    <property type="protein sequence ID" value="VEL42289.1"/>
    <property type="molecule type" value="Genomic_DNA"/>
</dbReference>
<reference evidence="2" key="1">
    <citation type="submission" date="2018-11" db="EMBL/GenBank/DDBJ databases">
        <authorList>
            <consortium name="Pathogen Informatics"/>
        </authorList>
    </citation>
    <scope>NUCLEOTIDE SEQUENCE</scope>
</reference>